<keyword evidence="2" id="KW-0812">Transmembrane</keyword>
<dbReference type="InterPro" id="IPR000184">
    <property type="entry name" value="Bac_surfAg_D15"/>
</dbReference>
<evidence type="ECO:0000256" key="1">
    <source>
        <dbReference type="ARBA" id="ARBA00004370"/>
    </source>
</evidence>
<dbReference type="PANTHER" id="PTHR12815:SF47">
    <property type="entry name" value="TRANSLOCATION AND ASSEMBLY MODULE SUBUNIT TAMA"/>
    <property type="match status" value="1"/>
</dbReference>
<accession>A0A1G6GIQ4</accession>
<keyword evidence="3" id="KW-0732">Signal</keyword>
<dbReference type="RefSeq" id="WP_092434147.1">
    <property type="nucleotide sequence ID" value="NZ_FMYP01000001.1"/>
</dbReference>
<dbReference type="InterPro" id="IPR039910">
    <property type="entry name" value="D15-like"/>
</dbReference>
<protein>
    <submittedName>
        <fullName evidence="7">Outer membrane protein assembly factor BamA</fullName>
    </submittedName>
</protein>
<evidence type="ECO:0000256" key="4">
    <source>
        <dbReference type="ARBA" id="ARBA00023136"/>
    </source>
</evidence>
<evidence type="ECO:0000256" key="3">
    <source>
        <dbReference type="ARBA" id="ARBA00022729"/>
    </source>
</evidence>
<dbReference type="PANTHER" id="PTHR12815">
    <property type="entry name" value="SORTING AND ASSEMBLY MACHINERY SAMM50 PROTEIN FAMILY MEMBER"/>
    <property type="match status" value="1"/>
</dbReference>
<evidence type="ECO:0000259" key="6">
    <source>
        <dbReference type="Pfam" id="PF01103"/>
    </source>
</evidence>
<dbReference type="AlphaFoldDB" id="A0A1G6GIQ4"/>
<dbReference type="Proteomes" id="UP000199452">
    <property type="component" value="Unassembled WGS sequence"/>
</dbReference>
<gene>
    <name evidence="7" type="ORF">SAMN05216323_1001118</name>
</gene>
<dbReference type="STRING" id="1640674.SAMN05216323_1001118"/>
<comment type="subcellular location">
    <subcellularLocation>
        <location evidence="1">Membrane</location>
    </subcellularLocation>
</comment>
<organism evidence="7 8">
    <name type="scientific">Williamwhitmania taraxaci</name>
    <dbReference type="NCBI Taxonomy" id="1640674"/>
    <lineage>
        <taxon>Bacteria</taxon>
        <taxon>Pseudomonadati</taxon>
        <taxon>Bacteroidota</taxon>
        <taxon>Bacteroidia</taxon>
        <taxon>Bacteroidales</taxon>
        <taxon>Williamwhitmaniaceae</taxon>
        <taxon>Williamwhitmania</taxon>
    </lineage>
</organism>
<dbReference type="OrthoDB" id="9814535at2"/>
<sequence>MQFIPWNKFIILSVIVVVTYSCSTTKYVPEGKQLLNKSEIKVDGKGVSEDDIASYTKQKPNKRIFFVRFHLGLYNLSSATRTNRFYRWLKAIGEEPVIYDEFLHERSVEQVGLFLKSKGYYNSVIEDTIIFNGPKKVTESFLITLNDPYTVDSVFYSIQDTLLYRKVLAAGSFSLVKSGVRFDRDILEDERARLSMLLRNQGYYQFNKNFIFFEADTSLGRKRVALEVKIVNYPMKTDNGTIVRVPHPIYKIKEVKIYTAYDGVKAITDSSYLGAYAETDYKGIRIFNRKEFKIKPSTVYRTNYLFVDSLYSEKNVNNTYNNFSSLRLFRNISFQFSEPRKEAIIVEPSAADLFEEAVDSSLHKGEIDTTLTVTPGLSASIFLLPFSQQSYTVEVEGTNSSGDYGFAGNLAYQHKNLFHGAEIFETKVKVALEFIKKKGSNSFGTSVETGASTALTIPRFLMPFRIDDIHTTYSPKTQISSSYNFQRRPDYTRTVLNVTFGYRWNQTKRISMIVNPIDLNIVDLPVVDSAFYSSLKDDFLRNSYQNHIVAGASYSFIFSNRQANKVINFSTFRVNADMAGNLLQGVSKLLKEPQPDGNYEFLGTRFAQYIRCEANYTFNHVVNDANTFVYRAYAGIGVPYGNSKVLPIERQFFAGGANSNRGWQVRSLGPGSYKDTLVGTYPTSSSDMKLEANFEYRFKLFWKLEGAYFVDAGNIWALSSTDTRAGASFDPKRFYKEIAVGTGLGIRFNFGFFIFRIDSGIKVYDPAQDVANRLVLGSRPLLFNDLAFHFGINYPF</sequence>
<evidence type="ECO:0000313" key="7">
    <source>
        <dbReference type="EMBL" id="SDB81810.1"/>
    </source>
</evidence>
<keyword evidence="5" id="KW-0998">Cell outer membrane</keyword>
<name>A0A1G6GIQ4_9BACT</name>
<keyword evidence="4" id="KW-0472">Membrane</keyword>
<evidence type="ECO:0000256" key="2">
    <source>
        <dbReference type="ARBA" id="ARBA00022692"/>
    </source>
</evidence>
<feature type="domain" description="Bacterial surface antigen (D15)" evidence="6">
    <location>
        <begin position="448"/>
        <end position="793"/>
    </location>
</feature>
<dbReference type="Gene3D" id="2.40.160.50">
    <property type="entry name" value="membrane protein fhac: a member of the omp85/tpsb transporter family"/>
    <property type="match status" value="1"/>
</dbReference>
<dbReference type="GO" id="GO:0019867">
    <property type="term" value="C:outer membrane"/>
    <property type="evidence" value="ECO:0007669"/>
    <property type="project" value="InterPro"/>
</dbReference>
<evidence type="ECO:0000313" key="8">
    <source>
        <dbReference type="Proteomes" id="UP000199452"/>
    </source>
</evidence>
<proteinExistence type="predicted"/>
<reference evidence="7 8" key="1">
    <citation type="submission" date="2016-09" db="EMBL/GenBank/DDBJ databases">
        <authorList>
            <person name="Capua I."/>
            <person name="De Benedictis P."/>
            <person name="Joannis T."/>
            <person name="Lombin L.H."/>
            <person name="Cattoli G."/>
        </authorList>
    </citation>
    <scope>NUCLEOTIDE SEQUENCE [LARGE SCALE GENOMIC DNA]</scope>
    <source>
        <strain evidence="7 8">A7P-90m</strain>
    </source>
</reference>
<evidence type="ECO:0000256" key="5">
    <source>
        <dbReference type="ARBA" id="ARBA00023237"/>
    </source>
</evidence>
<keyword evidence="8" id="KW-1185">Reference proteome</keyword>
<dbReference type="EMBL" id="FMYP01000001">
    <property type="protein sequence ID" value="SDB81810.1"/>
    <property type="molecule type" value="Genomic_DNA"/>
</dbReference>
<dbReference type="Pfam" id="PF01103">
    <property type="entry name" value="Omp85"/>
    <property type="match status" value="1"/>
</dbReference>